<dbReference type="SUPFAM" id="SSF56645">
    <property type="entry name" value="Acyl-CoA dehydrogenase NM domain-like"/>
    <property type="match status" value="1"/>
</dbReference>
<dbReference type="RefSeq" id="WP_286661769.1">
    <property type="nucleotide sequence ID" value="NZ_JASZYV010000004.1"/>
</dbReference>
<dbReference type="Gene3D" id="1.10.540.10">
    <property type="entry name" value="Acyl-CoA dehydrogenase/oxidase, N-terminal domain"/>
    <property type="match status" value="1"/>
</dbReference>
<dbReference type="EMBL" id="JASZYV010000004">
    <property type="protein sequence ID" value="MDM0046652.1"/>
    <property type="molecule type" value="Genomic_DNA"/>
</dbReference>
<sequence>MLSVVETPTERAGAVRLEVATGASDGVDMLRAAQRIAREVAAIHAPDVDAQARFPAEVLEALQAERLLSAPLPPALGGAGLGLRQLGDIVSALAEGCASSAMVLAMHYSQVGCLMRHGRHDAIVAFLRELGSRQLLVASITSEVGTAGDTRRSLCALRLEGERFSLEKRGTTASYGEQADAFLVTARVNPDAAESDQVLVLVRRGDFSLTRTTAWDTLGMRGTCSPGVHLQATGARGQIFPLPFADIAAQTMVPYAHILWSAVWTGIAASAYRKAAGFVRSQVLSSPGTMPPASARLAALSRGLQVMRDGWTSAANDFDALVLQGRDADECAGLRWAIRMNNLKISSSEAAPKLVHEALQIIGVAAYRNGGPLGLGREYRDALSASLMISNDRIAAVNASLLLISKEA</sequence>
<keyword evidence="3" id="KW-1185">Reference proteome</keyword>
<name>A0ABT7NFB9_9BURK</name>
<evidence type="ECO:0000313" key="3">
    <source>
        <dbReference type="Proteomes" id="UP001174908"/>
    </source>
</evidence>
<protein>
    <submittedName>
        <fullName evidence="2">Acyl-CoA dehydrogenase family protein</fullName>
        <ecNumber evidence="2">1.-.-.-</ecNumber>
    </submittedName>
</protein>
<evidence type="ECO:0000313" key="2">
    <source>
        <dbReference type="EMBL" id="MDM0046652.1"/>
    </source>
</evidence>
<dbReference type="InterPro" id="IPR009100">
    <property type="entry name" value="AcylCoA_DH/oxidase_NM_dom_sf"/>
</dbReference>
<dbReference type="EC" id="1.-.-.-" evidence="2"/>
<dbReference type="InterPro" id="IPR036250">
    <property type="entry name" value="AcylCo_DH-like_C"/>
</dbReference>
<gene>
    <name evidence="2" type="ORF">QTH91_19335</name>
</gene>
<dbReference type="PIRSF" id="PIRSF016578">
    <property type="entry name" value="HsaA"/>
    <property type="match status" value="1"/>
</dbReference>
<organism evidence="2 3">
    <name type="scientific">Variovorax dokdonensis</name>
    <dbReference type="NCBI Taxonomy" id="344883"/>
    <lineage>
        <taxon>Bacteria</taxon>
        <taxon>Pseudomonadati</taxon>
        <taxon>Pseudomonadota</taxon>
        <taxon>Betaproteobacteria</taxon>
        <taxon>Burkholderiales</taxon>
        <taxon>Comamonadaceae</taxon>
        <taxon>Variovorax</taxon>
    </lineage>
</organism>
<evidence type="ECO:0000259" key="1">
    <source>
        <dbReference type="Pfam" id="PF02771"/>
    </source>
</evidence>
<reference evidence="2" key="1">
    <citation type="submission" date="2023-06" db="EMBL/GenBank/DDBJ databases">
        <authorList>
            <person name="Jiang Y."/>
            <person name="Liu Q."/>
        </authorList>
    </citation>
    <scope>NUCLEOTIDE SEQUENCE</scope>
    <source>
        <strain evidence="2">CGMCC 1.12089</strain>
    </source>
</reference>
<dbReference type="InterPro" id="IPR046373">
    <property type="entry name" value="Acyl-CoA_Oxase/DH_mid-dom_sf"/>
</dbReference>
<dbReference type="PANTHER" id="PTHR43884">
    <property type="entry name" value="ACYL-COA DEHYDROGENASE"/>
    <property type="match status" value="1"/>
</dbReference>
<accession>A0ABT7NFB9</accession>
<proteinExistence type="predicted"/>
<dbReference type="InterPro" id="IPR013786">
    <property type="entry name" value="AcylCoA_DH/ox_N"/>
</dbReference>
<dbReference type="Gene3D" id="2.40.110.10">
    <property type="entry name" value="Butyryl-CoA Dehydrogenase, subunit A, domain 2"/>
    <property type="match status" value="1"/>
</dbReference>
<dbReference type="Pfam" id="PF02771">
    <property type="entry name" value="Acyl-CoA_dh_N"/>
    <property type="match status" value="1"/>
</dbReference>
<dbReference type="GO" id="GO:0016491">
    <property type="term" value="F:oxidoreductase activity"/>
    <property type="evidence" value="ECO:0007669"/>
    <property type="project" value="UniProtKB-KW"/>
</dbReference>
<dbReference type="InterPro" id="IPR037069">
    <property type="entry name" value="AcylCoA_DH/ox_N_sf"/>
</dbReference>
<dbReference type="PANTHER" id="PTHR43884:SF12">
    <property type="entry name" value="ISOVALERYL-COA DEHYDROGENASE, MITOCHONDRIAL-RELATED"/>
    <property type="match status" value="1"/>
</dbReference>
<keyword evidence="2" id="KW-0560">Oxidoreductase</keyword>
<dbReference type="Gene3D" id="1.20.140.10">
    <property type="entry name" value="Butyryl-CoA Dehydrogenase, subunit A, domain 3"/>
    <property type="match status" value="1"/>
</dbReference>
<comment type="caution">
    <text evidence="2">The sequence shown here is derived from an EMBL/GenBank/DDBJ whole genome shotgun (WGS) entry which is preliminary data.</text>
</comment>
<dbReference type="SUPFAM" id="SSF47203">
    <property type="entry name" value="Acyl-CoA dehydrogenase C-terminal domain-like"/>
    <property type="match status" value="1"/>
</dbReference>
<dbReference type="Proteomes" id="UP001174908">
    <property type="component" value="Unassembled WGS sequence"/>
</dbReference>
<feature type="domain" description="Acyl-CoA dehydrogenase/oxidase N-terminal" evidence="1">
    <location>
        <begin position="30"/>
        <end position="130"/>
    </location>
</feature>